<organism evidence="2 3">
    <name type="scientific">Datura stramonium</name>
    <name type="common">Jimsonweed</name>
    <name type="synonym">Common thornapple</name>
    <dbReference type="NCBI Taxonomy" id="4076"/>
    <lineage>
        <taxon>Eukaryota</taxon>
        <taxon>Viridiplantae</taxon>
        <taxon>Streptophyta</taxon>
        <taxon>Embryophyta</taxon>
        <taxon>Tracheophyta</taxon>
        <taxon>Spermatophyta</taxon>
        <taxon>Magnoliopsida</taxon>
        <taxon>eudicotyledons</taxon>
        <taxon>Gunneridae</taxon>
        <taxon>Pentapetalae</taxon>
        <taxon>asterids</taxon>
        <taxon>lamiids</taxon>
        <taxon>Solanales</taxon>
        <taxon>Solanaceae</taxon>
        <taxon>Solanoideae</taxon>
        <taxon>Datureae</taxon>
        <taxon>Datura</taxon>
    </lineage>
</organism>
<gene>
    <name evidence="2" type="ORF">HAX54_052049</name>
</gene>
<name>A0ABS8WN61_DATST</name>
<feature type="region of interest" description="Disordered" evidence="1">
    <location>
        <begin position="1"/>
        <end position="24"/>
    </location>
</feature>
<proteinExistence type="predicted"/>
<comment type="caution">
    <text evidence="2">The sequence shown here is derived from an EMBL/GenBank/DDBJ whole genome shotgun (WGS) entry which is preliminary data.</text>
</comment>
<accession>A0ABS8WN61</accession>
<evidence type="ECO:0000313" key="3">
    <source>
        <dbReference type="Proteomes" id="UP000823775"/>
    </source>
</evidence>
<reference evidence="2 3" key="1">
    <citation type="journal article" date="2021" name="BMC Genomics">
        <title>Datura genome reveals duplications of psychoactive alkaloid biosynthetic genes and high mutation rate following tissue culture.</title>
        <authorList>
            <person name="Rajewski A."/>
            <person name="Carter-House D."/>
            <person name="Stajich J."/>
            <person name="Litt A."/>
        </authorList>
    </citation>
    <scope>NUCLEOTIDE SEQUENCE [LARGE SCALE GENOMIC DNA]</scope>
    <source>
        <strain evidence="2">AR-01</strain>
    </source>
</reference>
<evidence type="ECO:0000256" key="1">
    <source>
        <dbReference type="SAM" id="MobiDB-lite"/>
    </source>
</evidence>
<dbReference type="Proteomes" id="UP000823775">
    <property type="component" value="Unassembled WGS sequence"/>
</dbReference>
<evidence type="ECO:0000313" key="2">
    <source>
        <dbReference type="EMBL" id="MCE3052268.1"/>
    </source>
</evidence>
<protein>
    <submittedName>
        <fullName evidence="2">Uncharacterized protein</fullName>
    </submittedName>
</protein>
<sequence length="122" mass="14409">MSMRRELEEERNGRDSPKEYTMEDLRRDSMKSLRSSSRLAMMENELRADSTPSRFSRENVINGFKGLSQGSVIYPDDRYSSHFLSLSVWMHSFSLYCFSLSNKSSIGLWWKKFLIKKIEFES</sequence>
<dbReference type="EMBL" id="JACEIK010009374">
    <property type="protein sequence ID" value="MCE3052268.1"/>
    <property type="molecule type" value="Genomic_DNA"/>
</dbReference>
<keyword evidence="3" id="KW-1185">Reference proteome</keyword>